<dbReference type="PROSITE" id="PS51747">
    <property type="entry name" value="CYT_DCMP_DEAMINASES_2"/>
    <property type="match status" value="1"/>
</dbReference>
<dbReference type="EMBL" id="FNOS01000001">
    <property type="protein sequence ID" value="SDX41936.1"/>
    <property type="molecule type" value="Genomic_DNA"/>
</dbReference>
<evidence type="ECO:0000313" key="5">
    <source>
        <dbReference type="Proteomes" id="UP000198647"/>
    </source>
</evidence>
<keyword evidence="5" id="KW-1185">Reference proteome</keyword>
<sequence>MNQYMDRAVELARKNVEEGGQPFGAVIERNGEVLGEGVNELHLQNDASGHAEMIAVRKVEEKLGRVDLSDCTMYASGEPCPMCYAMMRYAGIQDIYFAESKEEAQKTGLSKGGEINEELQKPEEMRKVRMKHLPLEKEGAMALFRRKNG</sequence>
<proteinExistence type="predicted"/>
<keyword evidence="2" id="KW-0862">Zinc</keyword>
<dbReference type="PANTHER" id="PTHR11079:SF161">
    <property type="entry name" value="CMP_DCMP-TYPE DEAMINASE DOMAIN-CONTAINING PROTEIN"/>
    <property type="match status" value="1"/>
</dbReference>
<accession>A0A1H3BJ19</accession>
<feature type="domain" description="CMP/dCMP-type deaminase" evidence="3">
    <location>
        <begin position="1"/>
        <end position="112"/>
    </location>
</feature>
<name>A0A1H3BJ19_9BACI</name>
<dbReference type="SUPFAM" id="SSF53927">
    <property type="entry name" value="Cytidine deaminase-like"/>
    <property type="match status" value="1"/>
</dbReference>
<dbReference type="Pfam" id="PF00383">
    <property type="entry name" value="dCMP_cyt_deam_1"/>
    <property type="match status" value="1"/>
</dbReference>
<evidence type="ECO:0000256" key="1">
    <source>
        <dbReference type="ARBA" id="ARBA00022723"/>
    </source>
</evidence>
<gene>
    <name evidence="4" type="ORF">SAMN04488081_0459</name>
</gene>
<dbReference type="PROSITE" id="PS00903">
    <property type="entry name" value="CYT_DCMP_DEAMINASES_1"/>
    <property type="match status" value="1"/>
</dbReference>
<evidence type="ECO:0000259" key="3">
    <source>
        <dbReference type="PROSITE" id="PS51747"/>
    </source>
</evidence>
<dbReference type="PANTHER" id="PTHR11079">
    <property type="entry name" value="CYTOSINE DEAMINASE FAMILY MEMBER"/>
    <property type="match status" value="1"/>
</dbReference>
<evidence type="ECO:0000256" key="2">
    <source>
        <dbReference type="ARBA" id="ARBA00022833"/>
    </source>
</evidence>
<dbReference type="Proteomes" id="UP000198647">
    <property type="component" value="Unassembled WGS sequence"/>
</dbReference>
<organism evidence="4 5">
    <name type="scientific">Salimicrobium album</name>
    <dbReference type="NCBI Taxonomy" id="50717"/>
    <lineage>
        <taxon>Bacteria</taxon>
        <taxon>Bacillati</taxon>
        <taxon>Bacillota</taxon>
        <taxon>Bacilli</taxon>
        <taxon>Bacillales</taxon>
        <taxon>Bacillaceae</taxon>
        <taxon>Salimicrobium</taxon>
    </lineage>
</organism>
<dbReference type="Gene3D" id="3.40.140.10">
    <property type="entry name" value="Cytidine Deaminase, domain 2"/>
    <property type="match status" value="1"/>
</dbReference>
<evidence type="ECO:0000313" key="4">
    <source>
        <dbReference type="EMBL" id="SDX41936.1"/>
    </source>
</evidence>
<reference evidence="4 5" key="1">
    <citation type="submission" date="2016-10" db="EMBL/GenBank/DDBJ databases">
        <authorList>
            <person name="Varghese N."/>
            <person name="Submissions S."/>
        </authorList>
    </citation>
    <scope>NUCLEOTIDE SEQUENCE [LARGE SCALE GENOMIC DNA]</scope>
    <source>
        <strain evidence="4 5">DSM 20748</strain>
    </source>
</reference>
<dbReference type="InterPro" id="IPR016193">
    <property type="entry name" value="Cytidine_deaminase-like"/>
</dbReference>
<dbReference type="InterPro" id="IPR002125">
    <property type="entry name" value="CMP_dCMP_dom"/>
</dbReference>
<comment type="caution">
    <text evidence="4">The sequence shown here is derived from an EMBL/GenBank/DDBJ whole genome shotgun (WGS) entry which is preliminary data.</text>
</comment>
<dbReference type="RefSeq" id="WP_008589881.1">
    <property type="nucleotide sequence ID" value="NZ_FNOS01000001.1"/>
</dbReference>
<protein>
    <submittedName>
        <fullName evidence="4">Cytidine and deoxycytidylate deaminase zinc-binding region</fullName>
    </submittedName>
</protein>
<keyword evidence="1" id="KW-0479">Metal-binding</keyword>
<dbReference type="CDD" id="cd01285">
    <property type="entry name" value="nucleoside_deaminase"/>
    <property type="match status" value="1"/>
</dbReference>
<dbReference type="InterPro" id="IPR016192">
    <property type="entry name" value="APOBEC/CMP_deaminase_Zn-bd"/>
</dbReference>